<feature type="transmembrane region" description="Helical" evidence="1">
    <location>
        <begin position="65"/>
        <end position="88"/>
    </location>
</feature>
<evidence type="ECO:0000256" key="1">
    <source>
        <dbReference type="SAM" id="Phobius"/>
    </source>
</evidence>
<keyword evidence="1" id="KW-0812">Transmembrane</keyword>
<protein>
    <submittedName>
        <fullName evidence="2">Uncharacterized protein</fullName>
    </submittedName>
</protein>
<keyword evidence="1" id="KW-0472">Membrane</keyword>
<proteinExistence type="predicted"/>
<accession>A0A426SDG7</accession>
<sequence>MLVVRGGCGRGRVVGAFHYSTLLAGMVCRFAMLRILKTTPALLEEDGQADHRRTEDLYTESHLNVIAFAIALAVPVLQYYSLPLLAVLPRLARLRRRRTAR</sequence>
<feature type="transmembrane region" description="Helical" evidence="1">
    <location>
        <begin position="12"/>
        <end position="32"/>
    </location>
</feature>
<dbReference type="AlphaFoldDB" id="A0A426SDG7"/>
<keyword evidence="1" id="KW-1133">Transmembrane helix</keyword>
<evidence type="ECO:0000313" key="3">
    <source>
        <dbReference type="Proteomes" id="UP000276379"/>
    </source>
</evidence>
<comment type="caution">
    <text evidence="2">The sequence shown here is derived from an EMBL/GenBank/DDBJ whole genome shotgun (WGS) entry which is preliminary data.</text>
</comment>
<dbReference type="RefSeq" id="WP_125212848.1">
    <property type="nucleotide sequence ID" value="NZ_PDES01000002.1"/>
</dbReference>
<organism evidence="2 3">
    <name type="scientific">Streptomyces griseofuscus</name>
    <dbReference type="NCBI Taxonomy" id="146922"/>
    <lineage>
        <taxon>Bacteria</taxon>
        <taxon>Bacillati</taxon>
        <taxon>Actinomycetota</taxon>
        <taxon>Actinomycetes</taxon>
        <taxon>Kitasatosporales</taxon>
        <taxon>Streptomycetaceae</taxon>
        <taxon>Streptomyces</taxon>
    </lineage>
</organism>
<dbReference type="EMBL" id="PDES01000002">
    <property type="protein sequence ID" value="RRQ88716.1"/>
    <property type="molecule type" value="Genomic_DNA"/>
</dbReference>
<name>A0A426SDG7_9ACTN</name>
<reference evidence="2 3" key="1">
    <citation type="submission" date="2017-10" db="EMBL/GenBank/DDBJ databases">
        <title>Draft genome of actinobacteria isolated from guarana (Paullinia cupana (Mart.) Ducke.</title>
        <authorList>
            <person name="Siqueira K.A."/>
            <person name="Liotti R.G."/>
            <person name="Mendes T.A."/>
            <person name="Soares M.A."/>
        </authorList>
    </citation>
    <scope>NUCLEOTIDE SEQUENCE [LARGE SCALE GENOMIC DNA]</scope>
    <source>
        <strain evidence="2 3">199</strain>
    </source>
</reference>
<keyword evidence="3" id="KW-1185">Reference proteome</keyword>
<evidence type="ECO:0000313" key="2">
    <source>
        <dbReference type="EMBL" id="RRQ88716.1"/>
    </source>
</evidence>
<dbReference type="Proteomes" id="UP000276379">
    <property type="component" value="Unassembled WGS sequence"/>
</dbReference>
<gene>
    <name evidence="2" type="ORF">CQW44_06195</name>
</gene>